<dbReference type="Gene3D" id="2.40.10.220">
    <property type="entry name" value="predicted glycosyltransferase like domains"/>
    <property type="match status" value="1"/>
</dbReference>
<dbReference type="Pfam" id="PF07238">
    <property type="entry name" value="PilZ"/>
    <property type="match status" value="1"/>
</dbReference>
<feature type="compositionally biased region" description="Acidic residues" evidence="1">
    <location>
        <begin position="47"/>
        <end position="62"/>
    </location>
</feature>
<dbReference type="SUPFAM" id="SSF141371">
    <property type="entry name" value="PilZ domain-like"/>
    <property type="match status" value="1"/>
</dbReference>
<feature type="domain" description="PilZ" evidence="2">
    <location>
        <begin position="251"/>
        <end position="361"/>
    </location>
</feature>
<evidence type="ECO:0000313" key="4">
    <source>
        <dbReference type="EMBL" id="MCY0386021.1"/>
    </source>
</evidence>
<comment type="caution">
    <text evidence="4">The sequence shown here is derived from an EMBL/GenBank/DDBJ whole genome shotgun (WGS) entry which is preliminary data.</text>
</comment>
<sequence length="369" mass="39750">MKVLSINPSAGSSLGGNNLEIVTVRPLREPVLLAKKPVRPRSFADCPELEGLERDESDESDDAQAPVDDTPEIVEQSGPLEPADVPVGRPLAWRIVHIDGSLLLDVGAVLPNAADRDFLFEKFEPQREVVTQGFAQVQERYEENAGAQDLTLTNMGLAIGSRLGVKSGIGSAMSPYASRVIGITPGELIFITVPASSAGRLALEPRDIVEVVAVSARAVYLFVCNVEAVCPSPTPYVILSKPRIIRRLRERRAERIKIRIPAIFSGAPRPDGPAASGLGLANDLSDLGMALATPTAIATLGDTISVRFYLDMHSSTICIEAASTVRNVKPLLDDNDKQTGYEYGLEFAQLPIESKLALRNFALSRRSMG</sequence>
<evidence type="ECO:0000313" key="5">
    <source>
        <dbReference type="Proteomes" id="UP001082899"/>
    </source>
</evidence>
<keyword evidence="5" id="KW-1185">Reference proteome</keyword>
<evidence type="ECO:0000256" key="1">
    <source>
        <dbReference type="SAM" id="MobiDB-lite"/>
    </source>
</evidence>
<feature type="domain" description="Type III secretion system flagellar brake protein YcgR PilZN" evidence="3">
    <location>
        <begin position="159"/>
        <end position="242"/>
    </location>
</feature>
<dbReference type="Pfam" id="PF12945">
    <property type="entry name" value="PilZNR"/>
    <property type="match status" value="1"/>
</dbReference>
<keyword evidence="4" id="KW-0966">Cell projection</keyword>
<evidence type="ECO:0000259" key="3">
    <source>
        <dbReference type="Pfam" id="PF12945"/>
    </source>
</evidence>
<organism evidence="4 5">
    <name type="scientific">Robbsia betulipollinis</name>
    <dbReference type="NCBI Taxonomy" id="2981849"/>
    <lineage>
        <taxon>Bacteria</taxon>
        <taxon>Pseudomonadati</taxon>
        <taxon>Pseudomonadota</taxon>
        <taxon>Betaproteobacteria</taxon>
        <taxon>Burkholderiales</taxon>
        <taxon>Burkholderiaceae</taxon>
        <taxon>Robbsia</taxon>
    </lineage>
</organism>
<protein>
    <submittedName>
        <fullName evidence="4">Flagellar brake protein</fullName>
    </submittedName>
</protein>
<dbReference type="InterPro" id="IPR009926">
    <property type="entry name" value="T3SS_YcgR_PilZN"/>
</dbReference>
<name>A0ABT3ZHM2_9BURK</name>
<gene>
    <name evidence="4" type="ORF">OVY01_01920</name>
</gene>
<feature type="region of interest" description="Disordered" evidence="1">
    <location>
        <begin position="44"/>
        <end position="81"/>
    </location>
</feature>
<keyword evidence="4" id="KW-0969">Cilium</keyword>
<reference evidence="4" key="1">
    <citation type="submission" date="2022-11" db="EMBL/GenBank/DDBJ databases">
        <title>Robbsia betulipollinis sp. nov., isolated from pollen of birch (Betula pendula).</title>
        <authorList>
            <person name="Shi H."/>
            <person name="Ambika Manirajan B."/>
            <person name="Ratering S."/>
            <person name="Geissler-Plaum R."/>
            <person name="Schnell S."/>
        </authorList>
    </citation>
    <scope>NUCLEOTIDE SEQUENCE</scope>
    <source>
        <strain evidence="4">Bb-Pol-6</strain>
    </source>
</reference>
<accession>A0ABT3ZHM2</accession>
<evidence type="ECO:0000259" key="2">
    <source>
        <dbReference type="Pfam" id="PF07238"/>
    </source>
</evidence>
<dbReference type="RefSeq" id="WP_267845229.1">
    <property type="nucleotide sequence ID" value="NZ_JAPMXC010000001.1"/>
</dbReference>
<keyword evidence="4" id="KW-0282">Flagellum</keyword>
<proteinExistence type="predicted"/>
<dbReference type="Proteomes" id="UP001082899">
    <property type="component" value="Unassembled WGS sequence"/>
</dbReference>
<dbReference type="InterPro" id="IPR009875">
    <property type="entry name" value="PilZ_domain"/>
</dbReference>
<dbReference type="EMBL" id="JAPMXC010000001">
    <property type="protein sequence ID" value="MCY0386021.1"/>
    <property type="molecule type" value="Genomic_DNA"/>
</dbReference>